<comment type="caution">
    <text evidence="1">The sequence shown here is derived from an EMBL/GenBank/DDBJ whole genome shotgun (WGS) entry which is preliminary data.</text>
</comment>
<sequence length="360" mass="39734">MDKQSVLIVGGHGVVGRQIGEILHARYPDLTIVLGGRTPGKAAPFGNGKIHTAVVDNNSEDPLMCIDNKPALIVNAVNDLQDRLLLSAVRRSIPLIDITRWTSLFRQSVDKLNSMELRAPVVMASGWMAGTAALFAKLYAQPLHQVEADLYALYSLKDKAGPDSTAYMDRMTIPFPVMEPAGRRLVYPMSDPVRVQFPNGYATRCYRLDTPDHETLIRTEAIASASFRIAFDSKAATQSIVMLIKSGIWKMISGERFRGLRRGILYNPGTGSAHHIRIVLKGLDAEGNRAERNVSITDPLGQTHLTALGAAVQAEKLLRLPKERPLAPGIYYPEDLPDERMDHAAITGFYEKHGVKISWE</sequence>
<keyword evidence="2" id="KW-1185">Reference proteome</keyword>
<name>A0A927C6B2_9BACL</name>
<evidence type="ECO:0000313" key="1">
    <source>
        <dbReference type="EMBL" id="MBD2860933.1"/>
    </source>
</evidence>
<dbReference type="Gene3D" id="3.40.50.720">
    <property type="entry name" value="NAD(P)-binding Rossmann-like Domain"/>
    <property type="match status" value="1"/>
</dbReference>
<dbReference type="RefSeq" id="WP_190924480.1">
    <property type="nucleotide sequence ID" value="NZ_JACXJA010000003.1"/>
</dbReference>
<accession>A0A927C6B2</accession>
<proteinExistence type="predicted"/>
<dbReference type="Proteomes" id="UP000639396">
    <property type="component" value="Unassembled WGS sequence"/>
</dbReference>
<dbReference type="InterPro" id="IPR036291">
    <property type="entry name" value="NAD(P)-bd_dom_sf"/>
</dbReference>
<dbReference type="EMBL" id="JACXJA010000003">
    <property type="protein sequence ID" value="MBD2860933.1"/>
    <property type="molecule type" value="Genomic_DNA"/>
</dbReference>
<gene>
    <name evidence="1" type="ORF">IDH45_02895</name>
</gene>
<organism evidence="1 2">
    <name type="scientific">Paenibacillus oceani</name>
    <dbReference type="NCBI Taxonomy" id="2772510"/>
    <lineage>
        <taxon>Bacteria</taxon>
        <taxon>Bacillati</taxon>
        <taxon>Bacillota</taxon>
        <taxon>Bacilli</taxon>
        <taxon>Bacillales</taxon>
        <taxon>Paenibacillaceae</taxon>
        <taxon>Paenibacillus</taxon>
    </lineage>
</organism>
<protein>
    <submittedName>
        <fullName evidence="1">Saccharopine dehydrogenase</fullName>
    </submittedName>
</protein>
<evidence type="ECO:0000313" key="2">
    <source>
        <dbReference type="Proteomes" id="UP000639396"/>
    </source>
</evidence>
<dbReference type="AlphaFoldDB" id="A0A927C6B2"/>
<reference evidence="1" key="1">
    <citation type="submission" date="2020-09" db="EMBL/GenBank/DDBJ databases">
        <title>A novel bacterium of genus Paenibacillus, isolated from South China Sea.</title>
        <authorList>
            <person name="Huang H."/>
            <person name="Mo K."/>
            <person name="Hu Y."/>
        </authorList>
    </citation>
    <scope>NUCLEOTIDE SEQUENCE</scope>
    <source>
        <strain evidence="1">IB182363</strain>
    </source>
</reference>
<dbReference type="SUPFAM" id="SSF51735">
    <property type="entry name" value="NAD(P)-binding Rossmann-fold domains"/>
    <property type="match status" value="1"/>
</dbReference>